<keyword evidence="28" id="KW-1185">Reference proteome</keyword>
<evidence type="ECO:0000256" key="24">
    <source>
        <dbReference type="SAM" id="Phobius"/>
    </source>
</evidence>
<dbReference type="InterPro" id="IPR001460">
    <property type="entry name" value="PCN-bd_Tpept"/>
</dbReference>
<comment type="caution">
    <text evidence="27">The sequence shown here is derived from an EMBL/GenBank/DDBJ whole genome shotgun (WGS) entry which is preliminary data.</text>
</comment>
<evidence type="ECO:0000259" key="26">
    <source>
        <dbReference type="Pfam" id="PF00912"/>
    </source>
</evidence>
<dbReference type="Gene3D" id="1.10.3810.10">
    <property type="entry name" value="Biosynthetic peptidoglycan transglycosylase-like"/>
    <property type="match status" value="1"/>
</dbReference>
<accession>A0ABV1GE27</accession>
<evidence type="ECO:0000256" key="20">
    <source>
        <dbReference type="ARBA" id="ARBA00034000"/>
    </source>
</evidence>
<keyword evidence="5" id="KW-1003">Cell membrane</keyword>
<dbReference type="RefSeq" id="WP_349215565.1">
    <property type="nucleotide sequence ID" value="NZ_JBBMFA010000081.1"/>
</dbReference>
<evidence type="ECO:0000256" key="6">
    <source>
        <dbReference type="ARBA" id="ARBA00022645"/>
    </source>
</evidence>
<evidence type="ECO:0000256" key="22">
    <source>
        <dbReference type="ARBA" id="ARBA00049902"/>
    </source>
</evidence>
<dbReference type="InterPro" id="IPR036950">
    <property type="entry name" value="PBP_transglycosylase"/>
</dbReference>
<dbReference type="SUPFAM" id="SSF56601">
    <property type="entry name" value="beta-lactamase/transpeptidase-like"/>
    <property type="match status" value="1"/>
</dbReference>
<keyword evidence="11" id="KW-0378">Hydrolase</keyword>
<name>A0ABV1GE27_9FIRM</name>
<evidence type="ECO:0000256" key="17">
    <source>
        <dbReference type="ARBA" id="ARBA00023251"/>
    </source>
</evidence>
<comment type="function">
    <text evidence="1">Cell wall formation. Synthesis of cross-linked peptidoglycan from the lipid intermediates. The enzyme has a penicillin-insensitive transglycosylase N-terminal domain (formation of linear glycan strands) and a penicillin-sensitive transpeptidase C-terminal domain (cross-linking of the peptide subunits).</text>
</comment>
<evidence type="ECO:0000256" key="1">
    <source>
        <dbReference type="ARBA" id="ARBA00002624"/>
    </source>
</evidence>
<dbReference type="EMBL" id="JBBMFA010000081">
    <property type="protein sequence ID" value="MEQ2520116.1"/>
    <property type="molecule type" value="Genomic_DNA"/>
</dbReference>
<dbReference type="InterPro" id="IPR050396">
    <property type="entry name" value="Glycosyltr_51/Transpeptidase"/>
</dbReference>
<dbReference type="Pfam" id="PF00905">
    <property type="entry name" value="Transpeptidase"/>
    <property type="match status" value="1"/>
</dbReference>
<dbReference type="EC" id="2.4.99.28" evidence="21"/>
<evidence type="ECO:0000256" key="5">
    <source>
        <dbReference type="ARBA" id="ARBA00022475"/>
    </source>
</evidence>
<evidence type="ECO:0000256" key="7">
    <source>
        <dbReference type="ARBA" id="ARBA00022670"/>
    </source>
</evidence>
<protein>
    <recommendedName>
        <fullName evidence="4">Penicillin-binding protein 1A</fullName>
        <ecNumber evidence="21">2.4.99.28</ecNumber>
        <ecNumber evidence="3">3.4.16.4</ecNumber>
    </recommendedName>
</protein>
<keyword evidence="9 27" id="KW-0808">Transferase</keyword>
<dbReference type="Gene3D" id="3.40.710.10">
    <property type="entry name" value="DD-peptidase/beta-lactamase superfamily"/>
    <property type="match status" value="1"/>
</dbReference>
<feature type="transmembrane region" description="Helical" evidence="24">
    <location>
        <begin position="81"/>
        <end position="105"/>
    </location>
</feature>
<dbReference type="InterPro" id="IPR023346">
    <property type="entry name" value="Lysozyme-like_dom_sf"/>
</dbReference>
<gene>
    <name evidence="27" type="ORF">WMO24_06700</name>
</gene>
<comment type="catalytic activity">
    <reaction evidence="22">
        <text>[GlcNAc-(1-&gt;4)-Mur2Ac(oyl-L-Ala-gamma-D-Glu-L-Lys-D-Ala-D-Ala)](n)-di-trans,octa-cis-undecaprenyl diphosphate + beta-D-GlcNAc-(1-&gt;4)-Mur2Ac(oyl-L-Ala-gamma-D-Glu-L-Lys-D-Ala-D-Ala)-di-trans,octa-cis-undecaprenyl diphosphate = [GlcNAc-(1-&gt;4)-Mur2Ac(oyl-L-Ala-gamma-D-Glu-L-Lys-D-Ala-D-Ala)](n+1)-di-trans,octa-cis-undecaprenyl diphosphate + di-trans,octa-cis-undecaprenyl diphosphate + H(+)</text>
        <dbReference type="Rhea" id="RHEA:23708"/>
        <dbReference type="Rhea" id="RHEA-COMP:9602"/>
        <dbReference type="Rhea" id="RHEA-COMP:9603"/>
        <dbReference type="ChEBI" id="CHEBI:15378"/>
        <dbReference type="ChEBI" id="CHEBI:58405"/>
        <dbReference type="ChEBI" id="CHEBI:60033"/>
        <dbReference type="ChEBI" id="CHEBI:78435"/>
        <dbReference type="EC" id="2.4.99.28"/>
    </reaction>
</comment>
<evidence type="ECO:0000256" key="4">
    <source>
        <dbReference type="ARBA" id="ARBA00018638"/>
    </source>
</evidence>
<keyword evidence="13" id="KW-0735">Signal-anchor</keyword>
<evidence type="ECO:0000256" key="16">
    <source>
        <dbReference type="ARBA" id="ARBA00023136"/>
    </source>
</evidence>
<comment type="subcellular location">
    <subcellularLocation>
        <location evidence="2">Cell membrane</location>
        <topology evidence="2">Single-pass type II membrane protein</topology>
    </subcellularLocation>
</comment>
<dbReference type="PANTHER" id="PTHR32282">
    <property type="entry name" value="BINDING PROTEIN TRANSPEPTIDASE, PUTATIVE-RELATED"/>
    <property type="match status" value="1"/>
</dbReference>
<keyword evidence="7" id="KW-0645">Protease</keyword>
<keyword evidence="15 24" id="KW-1133">Transmembrane helix</keyword>
<evidence type="ECO:0000313" key="28">
    <source>
        <dbReference type="Proteomes" id="UP001477672"/>
    </source>
</evidence>
<dbReference type="InterPro" id="IPR012338">
    <property type="entry name" value="Beta-lactam/transpept-like"/>
</dbReference>
<feature type="compositionally biased region" description="Basic residues" evidence="23">
    <location>
        <begin position="61"/>
        <end position="73"/>
    </location>
</feature>
<dbReference type="SUPFAM" id="SSF53955">
    <property type="entry name" value="Lysozyme-like"/>
    <property type="match status" value="1"/>
</dbReference>
<evidence type="ECO:0000256" key="9">
    <source>
        <dbReference type="ARBA" id="ARBA00022679"/>
    </source>
</evidence>
<organism evidence="27 28">
    <name type="scientific">Ruthenibacterium intestinale</name>
    <dbReference type="NCBI Taxonomy" id="3133163"/>
    <lineage>
        <taxon>Bacteria</taxon>
        <taxon>Bacillati</taxon>
        <taxon>Bacillota</taxon>
        <taxon>Clostridia</taxon>
        <taxon>Eubacteriales</taxon>
        <taxon>Oscillospiraceae</taxon>
        <taxon>Ruthenibacterium</taxon>
    </lineage>
</organism>
<keyword evidence="17" id="KW-0046">Antibiotic resistance</keyword>
<keyword evidence="16 24" id="KW-0472">Membrane</keyword>
<keyword evidence="8 27" id="KW-0328">Glycosyltransferase</keyword>
<feature type="domain" description="Glycosyl transferase family 51" evidence="26">
    <location>
        <begin position="142"/>
        <end position="327"/>
    </location>
</feature>
<evidence type="ECO:0000256" key="2">
    <source>
        <dbReference type="ARBA" id="ARBA00004401"/>
    </source>
</evidence>
<evidence type="ECO:0000256" key="21">
    <source>
        <dbReference type="ARBA" id="ARBA00044770"/>
    </source>
</evidence>
<dbReference type="EC" id="3.4.16.4" evidence="3"/>
<keyword evidence="6" id="KW-0121">Carboxypeptidase</keyword>
<comment type="catalytic activity">
    <reaction evidence="20">
        <text>Preferential cleavage: (Ac)2-L-Lys-D-Ala-|-D-Ala. Also transpeptidation of peptidyl-alanyl moieties that are N-acyl substituents of D-alanine.</text>
        <dbReference type="EC" id="3.4.16.4"/>
    </reaction>
</comment>
<evidence type="ECO:0000256" key="18">
    <source>
        <dbReference type="ARBA" id="ARBA00023268"/>
    </source>
</evidence>
<evidence type="ECO:0000256" key="10">
    <source>
        <dbReference type="ARBA" id="ARBA00022692"/>
    </source>
</evidence>
<feature type="domain" description="Penicillin-binding protein transpeptidase" evidence="25">
    <location>
        <begin position="494"/>
        <end position="711"/>
    </location>
</feature>
<evidence type="ECO:0000256" key="8">
    <source>
        <dbReference type="ARBA" id="ARBA00022676"/>
    </source>
</evidence>
<evidence type="ECO:0000256" key="15">
    <source>
        <dbReference type="ARBA" id="ARBA00022989"/>
    </source>
</evidence>
<evidence type="ECO:0000256" key="11">
    <source>
        <dbReference type="ARBA" id="ARBA00022801"/>
    </source>
</evidence>
<dbReference type="Pfam" id="PF00912">
    <property type="entry name" value="Transgly"/>
    <property type="match status" value="1"/>
</dbReference>
<evidence type="ECO:0000313" key="27">
    <source>
        <dbReference type="EMBL" id="MEQ2520116.1"/>
    </source>
</evidence>
<dbReference type="PANTHER" id="PTHR32282:SF11">
    <property type="entry name" value="PENICILLIN-BINDING PROTEIN 1B"/>
    <property type="match status" value="1"/>
</dbReference>
<evidence type="ECO:0000256" key="12">
    <source>
        <dbReference type="ARBA" id="ARBA00022960"/>
    </source>
</evidence>
<keyword evidence="19" id="KW-0961">Cell wall biogenesis/degradation</keyword>
<proteinExistence type="predicted"/>
<keyword evidence="10 24" id="KW-0812">Transmembrane</keyword>
<feature type="region of interest" description="Disordered" evidence="23">
    <location>
        <begin position="1"/>
        <end position="73"/>
    </location>
</feature>
<dbReference type="GO" id="GO:0016757">
    <property type="term" value="F:glycosyltransferase activity"/>
    <property type="evidence" value="ECO:0007669"/>
    <property type="project" value="UniProtKB-KW"/>
</dbReference>
<evidence type="ECO:0000259" key="25">
    <source>
        <dbReference type="Pfam" id="PF00905"/>
    </source>
</evidence>
<keyword evidence="18" id="KW-0511">Multifunctional enzyme</keyword>
<keyword evidence="12" id="KW-0133">Cell shape</keyword>
<sequence>MLPEKRNIRLPESYQKKVRPAHPPQETGAFETPIALPEEEEDHLLETLTSQQEPESSAPPPKKKLRGHEKKPKEGRKKHRWIWLLIAVMCCFMLICSAVLGVYLVNATQNDFLWLDLEQLPHRDATILYAQNRTTGEWEEYARLESTQQKKWVSLSEIPEDMQHAFVAVEDRDFYEHHGVSWKRTIFAVLNEVKKMITGTYFGGEDGIKQGASTITQQLVKNLTRDEESSGIDGYFRKVREIWRALRLDATYDKDQILEAYLNVISFTGNTAGVEAESIKLFGKSANELSLAQCASIAAITKNPTRYDPVSNPDTHLSRRNYILYEMWQQGYITEEEYNTASAEPIGLSPGYLPVNETPVTSYFTDKVLDDVSAALREEYGLNGVETTNLLYNGGLRIYTTVDPQLQEQMENAMLYGNFFPQSGLGVKTTAYVYDEDGSRVVDENGNPVTEEVIEYPQAAMVSVDYEGRLCAVVGGLGEKEVSRGFNRGTDALRQVGSTMKPIGAYALALQQEKITWSTPFLDAPVRQIEDENTGEMKDWPANFSKTYSEKNMLVADALAQSINTVAVRVGELAGVNNIYRFVTEQLEISSFTKEDKDSGPMILGSSTYGVTPCELAGAYMMFGNGGTFTTLHCYESVQTGAGREILVPDVETKQVLDSDTAYVMNRLLRGVMEGNGTAAGYSVGGSMDSIGKTGTSSDNRDYWFVGLTPYYVAATWYGYDSGFALNTSAGTHAPTSAWRYVMRKAQNGLETKEFPVDSTVVQEEYCLSSGGIATVNCPRTATGYYQADNLPGMCTEHAA</sequence>
<keyword evidence="14" id="KW-0573">Peptidoglycan synthesis</keyword>
<reference evidence="27 28" key="1">
    <citation type="submission" date="2024-03" db="EMBL/GenBank/DDBJ databases">
        <title>Human intestinal bacterial collection.</title>
        <authorList>
            <person name="Pauvert C."/>
            <person name="Hitch T.C.A."/>
            <person name="Clavel T."/>
        </authorList>
    </citation>
    <scope>NUCLEOTIDE SEQUENCE [LARGE SCALE GENOMIC DNA]</scope>
    <source>
        <strain evidence="27 28">CLA-JM-H11</strain>
    </source>
</reference>
<dbReference type="InterPro" id="IPR001264">
    <property type="entry name" value="Glyco_trans_51"/>
</dbReference>
<dbReference type="Proteomes" id="UP001477672">
    <property type="component" value="Unassembled WGS sequence"/>
</dbReference>
<evidence type="ECO:0000256" key="13">
    <source>
        <dbReference type="ARBA" id="ARBA00022968"/>
    </source>
</evidence>
<evidence type="ECO:0000256" key="19">
    <source>
        <dbReference type="ARBA" id="ARBA00023316"/>
    </source>
</evidence>
<evidence type="ECO:0000256" key="14">
    <source>
        <dbReference type="ARBA" id="ARBA00022984"/>
    </source>
</evidence>
<evidence type="ECO:0000256" key="23">
    <source>
        <dbReference type="SAM" id="MobiDB-lite"/>
    </source>
</evidence>
<evidence type="ECO:0000256" key="3">
    <source>
        <dbReference type="ARBA" id="ARBA00012448"/>
    </source>
</evidence>